<feature type="region of interest" description="Disordered" evidence="8">
    <location>
        <begin position="1"/>
        <end position="24"/>
    </location>
</feature>
<evidence type="ECO:0000313" key="11">
    <source>
        <dbReference type="Proteomes" id="UP000030161"/>
    </source>
</evidence>
<gene>
    <name evidence="10" type="ORF">MG3_05824</name>
</gene>
<evidence type="ECO:0000256" key="6">
    <source>
        <dbReference type="ARBA" id="ARBA00022989"/>
    </source>
</evidence>
<comment type="similarity">
    <text evidence="3">Belongs to the PIGC family.</text>
</comment>
<evidence type="ECO:0000256" key="4">
    <source>
        <dbReference type="ARBA" id="ARBA00022502"/>
    </source>
</evidence>
<sequence length="304" mass="34923">MEEIHISSSILQDSDSAPPNHFQHAQQQEQPSWKKLLYLQQPFPDNYTDQSFLSQLKRNTTVAKYSYKNLVQAFSFIVFYISCILLVILMFIGIYEKQWDPIIPTLISTGISLVGFFSLKNLSMNMRSLMVITFILLIVSPILKSLTKSTSSDSIWAISCVLCLANSIFHDYSMKVSYRPIVSTNISLSNAIVLASRLSTTLDVFLFVLFAIEVNILLPLFDAKIRLSGLETIHWPIAFLTFNLTSYLMYILLNYKFLVYWILSVFVMVVIMPIYFLSLQRYKNEIQGPWDVAKPKLMKSSIQS</sequence>
<dbReference type="GO" id="GO:0006506">
    <property type="term" value="P:GPI anchor biosynthetic process"/>
    <property type="evidence" value="ECO:0007669"/>
    <property type="project" value="UniProtKB-KW"/>
</dbReference>
<evidence type="ECO:0000256" key="7">
    <source>
        <dbReference type="ARBA" id="ARBA00023136"/>
    </source>
</evidence>
<accession>A0AB34PLU5</accession>
<dbReference type="EMBL" id="AJIX01000048">
    <property type="protein sequence ID" value="KGR03416.1"/>
    <property type="molecule type" value="Genomic_DNA"/>
</dbReference>
<evidence type="ECO:0000313" key="10">
    <source>
        <dbReference type="EMBL" id="KGR03416.1"/>
    </source>
</evidence>
<dbReference type="InterPro" id="IPR009450">
    <property type="entry name" value="Plno_GlcNAc_GPI2"/>
</dbReference>
<feature type="transmembrane region" description="Helical" evidence="9">
    <location>
        <begin position="126"/>
        <end position="143"/>
    </location>
</feature>
<dbReference type="PANTHER" id="PTHR12982:SF0">
    <property type="entry name" value="PHOSPHATIDYLINOSITOL N-ACETYLGLUCOSAMINYLTRANSFERASE SUBUNIT C"/>
    <property type="match status" value="1"/>
</dbReference>
<evidence type="ECO:0000256" key="3">
    <source>
        <dbReference type="ARBA" id="ARBA00008321"/>
    </source>
</evidence>
<comment type="subcellular location">
    <subcellularLocation>
        <location evidence="1">Membrane</location>
        <topology evidence="1">Multi-pass membrane protein</topology>
    </subcellularLocation>
</comment>
<feature type="transmembrane region" description="Helical" evidence="9">
    <location>
        <begin position="101"/>
        <end position="119"/>
    </location>
</feature>
<evidence type="ECO:0000256" key="2">
    <source>
        <dbReference type="ARBA" id="ARBA00004687"/>
    </source>
</evidence>
<comment type="pathway">
    <text evidence="2">Glycolipid biosynthesis; glycosylphosphatidylinositol-anchor biosynthesis.</text>
</comment>
<dbReference type="GO" id="GO:0000506">
    <property type="term" value="C:glycosylphosphatidylinositol-N-acetylglucosaminyltransferase (GPI-GnT) complex"/>
    <property type="evidence" value="ECO:0007669"/>
    <property type="project" value="TreeGrafter"/>
</dbReference>
<organism evidence="10 11">
    <name type="scientific">Candida albicans P78048</name>
    <dbReference type="NCBI Taxonomy" id="1094989"/>
    <lineage>
        <taxon>Eukaryota</taxon>
        <taxon>Fungi</taxon>
        <taxon>Dikarya</taxon>
        <taxon>Ascomycota</taxon>
        <taxon>Saccharomycotina</taxon>
        <taxon>Pichiomycetes</taxon>
        <taxon>Debaryomycetaceae</taxon>
        <taxon>Candida/Lodderomyces clade</taxon>
        <taxon>Candida</taxon>
    </lineage>
</organism>
<reference evidence="10 11" key="1">
    <citation type="submission" date="2013-12" db="EMBL/GenBank/DDBJ databases">
        <title>The Genome Sequence of Candida albicans P78048.</title>
        <authorList>
            <consortium name="The Broad Institute Genome Sequencing Platform"/>
            <consortium name="The Broad Institute Genome Sequencing Center for Infectious Disease"/>
            <person name="Cuomo C."/>
            <person name="Bennett R."/>
            <person name="Hirakawa M."/>
            <person name="Noverr M."/>
            <person name="Mitchell A."/>
            <person name="Young S.K."/>
            <person name="Zeng Q."/>
            <person name="Gargeya S."/>
            <person name="Fitzgerald M."/>
            <person name="Abouelleil A."/>
            <person name="Alvarado L."/>
            <person name="Berlin A.M."/>
            <person name="Chapman S.B."/>
            <person name="Dewar J."/>
            <person name="Goldberg J."/>
            <person name="Griggs A."/>
            <person name="Gujja S."/>
            <person name="Hansen M."/>
            <person name="Howarth C."/>
            <person name="Imamovic A."/>
            <person name="Larimer J."/>
            <person name="McCowan C."/>
            <person name="Murphy C."/>
            <person name="Pearson M."/>
            <person name="Priest M."/>
            <person name="Roberts A."/>
            <person name="Saif S."/>
            <person name="Shea T."/>
            <person name="Sykes S."/>
            <person name="Wortman J."/>
            <person name="Nusbaum C."/>
            <person name="Birren B."/>
        </authorList>
    </citation>
    <scope>NUCLEOTIDE SEQUENCE [LARGE SCALE GENOMIC DNA]</scope>
    <source>
        <strain evidence="10 11">P78048</strain>
    </source>
</reference>
<keyword evidence="7 9" id="KW-0472">Membrane</keyword>
<feature type="transmembrane region" description="Helical" evidence="9">
    <location>
        <begin position="73"/>
        <end position="95"/>
    </location>
</feature>
<name>A0AB34PLU5_CANAX</name>
<dbReference type="PIRSF" id="PIRSF016104">
    <property type="entry name" value="GPI2"/>
    <property type="match status" value="1"/>
</dbReference>
<feature type="transmembrane region" description="Helical" evidence="9">
    <location>
        <begin position="204"/>
        <end position="221"/>
    </location>
</feature>
<keyword evidence="4" id="KW-0337">GPI-anchor biosynthesis</keyword>
<evidence type="ECO:0000256" key="1">
    <source>
        <dbReference type="ARBA" id="ARBA00004141"/>
    </source>
</evidence>
<evidence type="ECO:0000256" key="5">
    <source>
        <dbReference type="ARBA" id="ARBA00022692"/>
    </source>
</evidence>
<evidence type="ECO:0000256" key="8">
    <source>
        <dbReference type="SAM" id="MobiDB-lite"/>
    </source>
</evidence>
<evidence type="ECO:0000256" key="9">
    <source>
        <dbReference type="SAM" id="Phobius"/>
    </source>
</evidence>
<dbReference type="PANTHER" id="PTHR12982">
    <property type="entry name" value="PHOSPHATIDYLINOSITOL GLYCAN, CLASS C"/>
    <property type="match status" value="1"/>
</dbReference>
<keyword evidence="6 9" id="KW-1133">Transmembrane helix</keyword>
<proteinExistence type="inferred from homology"/>
<keyword evidence="5 9" id="KW-0812">Transmembrane</keyword>
<dbReference type="Pfam" id="PF06432">
    <property type="entry name" value="GPI2"/>
    <property type="match status" value="1"/>
</dbReference>
<dbReference type="Proteomes" id="UP000030161">
    <property type="component" value="Unassembled WGS sequence"/>
</dbReference>
<comment type="caution">
    <text evidence="10">The sequence shown here is derived from an EMBL/GenBank/DDBJ whole genome shotgun (WGS) entry which is preliminary data.</text>
</comment>
<feature type="transmembrane region" description="Helical" evidence="9">
    <location>
        <begin position="233"/>
        <end position="252"/>
    </location>
</feature>
<protein>
    <submittedName>
        <fullName evidence="10">Phosphatidylinositol glycan, class C</fullName>
    </submittedName>
</protein>
<dbReference type="AlphaFoldDB" id="A0AB34PLU5"/>
<feature type="transmembrane region" description="Helical" evidence="9">
    <location>
        <begin position="258"/>
        <end position="277"/>
    </location>
</feature>